<accession>A0A7Y0S655</accession>
<dbReference type="SUPFAM" id="SSF46689">
    <property type="entry name" value="Homeodomain-like"/>
    <property type="match status" value="1"/>
</dbReference>
<evidence type="ECO:0000313" key="5">
    <source>
        <dbReference type="Proteomes" id="UP000555836"/>
    </source>
</evidence>
<evidence type="ECO:0000259" key="3">
    <source>
        <dbReference type="PROSITE" id="PS01124"/>
    </source>
</evidence>
<keyword evidence="2" id="KW-0804">Transcription</keyword>
<dbReference type="GO" id="GO:0003700">
    <property type="term" value="F:DNA-binding transcription factor activity"/>
    <property type="evidence" value="ECO:0007669"/>
    <property type="project" value="InterPro"/>
</dbReference>
<sequence>ERVGYSDLSAFSRRFSMHFGMSPREFSR</sequence>
<dbReference type="Proteomes" id="UP000555836">
    <property type="component" value="Unassembled WGS sequence"/>
</dbReference>
<evidence type="ECO:0000256" key="2">
    <source>
        <dbReference type="ARBA" id="ARBA00023163"/>
    </source>
</evidence>
<gene>
    <name evidence="4" type="ORF">HKB21_15920</name>
</gene>
<feature type="domain" description="HTH araC/xylS-type" evidence="3">
    <location>
        <begin position="1"/>
        <end position="28"/>
    </location>
</feature>
<keyword evidence="1" id="KW-0805">Transcription regulation</keyword>
<dbReference type="GO" id="GO:0043565">
    <property type="term" value="F:sequence-specific DNA binding"/>
    <property type="evidence" value="ECO:0007669"/>
    <property type="project" value="InterPro"/>
</dbReference>
<name>A0A7Y0S655_VIBPH</name>
<dbReference type="Gene3D" id="1.10.10.60">
    <property type="entry name" value="Homeodomain-like"/>
    <property type="match status" value="1"/>
</dbReference>
<evidence type="ECO:0000313" key="4">
    <source>
        <dbReference type="EMBL" id="NMU27101.1"/>
    </source>
</evidence>
<dbReference type="EMBL" id="JABCLD010001786">
    <property type="protein sequence ID" value="NMU27101.1"/>
    <property type="molecule type" value="Genomic_DNA"/>
</dbReference>
<dbReference type="InterPro" id="IPR018060">
    <property type="entry name" value="HTH_AraC"/>
</dbReference>
<protein>
    <submittedName>
        <fullName evidence="4">Helix-turn-helix transcriptional regulator</fullName>
    </submittedName>
</protein>
<proteinExistence type="predicted"/>
<organism evidence="4 5">
    <name type="scientific">Vibrio parahaemolyticus</name>
    <dbReference type="NCBI Taxonomy" id="670"/>
    <lineage>
        <taxon>Bacteria</taxon>
        <taxon>Pseudomonadati</taxon>
        <taxon>Pseudomonadota</taxon>
        <taxon>Gammaproteobacteria</taxon>
        <taxon>Vibrionales</taxon>
        <taxon>Vibrionaceae</taxon>
        <taxon>Vibrio</taxon>
    </lineage>
</organism>
<dbReference type="InterPro" id="IPR009057">
    <property type="entry name" value="Homeodomain-like_sf"/>
</dbReference>
<feature type="non-terminal residue" evidence="4">
    <location>
        <position position="1"/>
    </location>
</feature>
<comment type="caution">
    <text evidence="4">The sequence shown here is derived from an EMBL/GenBank/DDBJ whole genome shotgun (WGS) entry which is preliminary data.</text>
</comment>
<dbReference type="AlphaFoldDB" id="A0A7Y0S655"/>
<dbReference type="PROSITE" id="PS01124">
    <property type="entry name" value="HTH_ARAC_FAMILY_2"/>
    <property type="match status" value="1"/>
</dbReference>
<evidence type="ECO:0000256" key="1">
    <source>
        <dbReference type="ARBA" id="ARBA00023015"/>
    </source>
</evidence>
<reference evidence="4 5" key="1">
    <citation type="submission" date="2020-04" db="EMBL/GenBank/DDBJ databases">
        <title>Whole-genome sequencing of Vibrio spp. from China reveals different genetic environments of blaCTX-M-14 among diverse lineages.</title>
        <authorList>
            <person name="Zheng Z."/>
            <person name="Ye L."/>
            <person name="Chen S."/>
        </authorList>
    </citation>
    <scope>NUCLEOTIDE SEQUENCE [LARGE SCALE GENOMIC DNA]</scope>
    <source>
        <strain evidence="4 5">Vb0574</strain>
    </source>
</reference>